<dbReference type="RefSeq" id="XP_033449017.1">
    <property type="nucleotide sequence ID" value="XM_033595983.1"/>
</dbReference>
<dbReference type="GeneID" id="54353650"/>
<keyword evidence="1" id="KW-0812">Transmembrane</keyword>
<proteinExistence type="predicted"/>
<gene>
    <name evidence="2" type="ORF">M421DRAFT_62587</name>
</gene>
<dbReference type="EMBL" id="ML978968">
    <property type="protein sequence ID" value="KAF1928769.1"/>
    <property type="molecule type" value="Genomic_DNA"/>
</dbReference>
<keyword evidence="3" id="KW-1185">Reference proteome</keyword>
<dbReference type="OrthoDB" id="3365267at2759"/>
<dbReference type="Proteomes" id="UP000800082">
    <property type="component" value="Unassembled WGS sequence"/>
</dbReference>
<evidence type="ECO:0000256" key="1">
    <source>
        <dbReference type="SAM" id="Phobius"/>
    </source>
</evidence>
<name>A0A6A5RM91_9PLEO</name>
<reference evidence="2" key="1">
    <citation type="journal article" date="2020" name="Stud. Mycol.">
        <title>101 Dothideomycetes genomes: a test case for predicting lifestyles and emergence of pathogens.</title>
        <authorList>
            <person name="Haridas S."/>
            <person name="Albert R."/>
            <person name="Binder M."/>
            <person name="Bloem J."/>
            <person name="Labutti K."/>
            <person name="Salamov A."/>
            <person name="Andreopoulos B."/>
            <person name="Baker S."/>
            <person name="Barry K."/>
            <person name="Bills G."/>
            <person name="Bluhm B."/>
            <person name="Cannon C."/>
            <person name="Castanera R."/>
            <person name="Culley D."/>
            <person name="Daum C."/>
            <person name="Ezra D."/>
            <person name="Gonzalez J."/>
            <person name="Henrissat B."/>
            <person name="Kuo A."/>
            <person name="Liang C."/>
            <person name="Lipzen A."/>
            <person name="Lutzoni F."/>
            <person name="Magnuson J."/>
            <person name="Mondo S."/>
            <person name="Nolan M."/>
            <person name="Ohm R."/>
            <person name="Pangilinan J."/>
            <person name="Park H.-J."/>
            <person name="Ramirez L."/>
            <person name="Alfaro M."/>
            <person name="Sun H."/>
            <person name="Tritt A."/>
            <person name="Yoshinaga Y."/>
            <person name="Zwiers L.-H."/>
            <person name="Turgeon B."/>
            <person name="Goodwin S."/>
            <person name="Spatafora J."/>
            <person name="Crous P."/>
            <person name="Grigoriev I."/>
        </authorList>
    </citation>
    <scope>NUCLEOTIDE SEQUENCE</scope>
    <source>
        <strain evidence="2">CBS 183.55</strain>
    </source>
</reference>
<dbReference type="AlphaFoldDB" id="A0A6A5RM91"/>
<evidence type="ECO:0000313" key="3">
    <source>
        <dbReference type="Proteomes" id="UP000800082"/>
    </source>
</evidence>
<accession>A0A6A5RM91</accession>
<keyword evidence="1" id="KW-0472">Membrane</keyword>
<sequence length="186" mass="20423">MSESLAAFRTGRSKDLAQLAEDHINHEYVPRTSQDQELLKSAAKKVGTHATVASLAGLGLGVFAAVRLRRMRLAYFKAFRAMEKPVELKFADGRTEPIPDISAQLAPSRWGDAATYFFFSVAGLFLGGELGLLTGTASASRTITSDPAAKERIEKAFKNYRVDVLKREIKQLEGKSTFEQMFSSSS</sequence>
<keyword evidence="1" id="KW-1133">Transmembrane helix</keyword>
<organism evidence="2 3">
    <name type="scientific">Didymella exigua CBS 183.55</name>
    <dbReference type="NCBI Taxonomy" id="1150837"/>
    <lineage>
        <taxon>Eukaryota</taxon>
        <taxon>Fungi</taxon>
        <taxon>Dikarya</taxon>
        <taxon>Ascomycota</taxon>
        <taxon>Pezizomycotina</taxon>
        <taxon>Dothideomycetes</taxon>
        <taxon>Pleosporomycetidae</taxon>
        <taxon>Pleosporales</taxon>
        <taxon>Pleosporineae</taxon>
        <taxon>Didymellaceae</taxon>
        <taxon>Didymella</taxon>
    </lineage>
</organism>
<feature type="transmembrane region" description="Helical" evidence="1">
    <location>
        <begin position="46"/>
        <end position="66"/>
    </location>
</feature>
<protein>
    <submittedName>
        <fullName evidence="2">Uncharacterized protein</fullName>
    </submittedName>
</protein>
<evidence type="ECO:0000313" key="2">
    <source>
        <dbReference type="EMBL" id="KAF1928769.1"/>
    </source>
</evidence>